<dbReference type="OrthoDB" id="9778870at2"/>
<dbReference type="PANTHER" id="PTHR46743:SF2">
    <property type="entry name" value="TEICHOIC ACIDS EXPORT ATP-BINDING PROTEIN TAGH"/>
    <property type="match status" value="1"/>
</dbReference>
<dbReference type="GO" id="GO:0140359">
    <property type="term" value="F:ABC-type transporter activity"/>
    <property type="evidence" value="ECO:0007669"/>
    <property type="project" value="InterPro"/>
</dbReference>
<reference evidence="6 7" key="1">
    <citation type="submission" date="2018-05" db="EMBL/GenBank/DDBJ databases">
        <title>Whole genome sequence of Pseudomonas putida JBC17.</title>
        <authorList>
            <person name="Lee Y.H."/>
            <person name="David K."/>
        </authorList>
    </citation>
    <scope>NUCLEOTIDE SEQUENCE [LARGE SCALE GENOMIC DNA]</scope>
    <source>
        <strain evidence="6 7">JBC17</strain>
    </source>
</reference>
<dbReference type="PROSITE" id="PS50893">
    <property type="entry name" value="ABC_TRANSPORTER_2"/>
    <property type="match status" value="1"/>
</dbReference>
<dbReference type="GO" id="GO:0016020">
    <property type="term" value="C:membrane"/>
    <property type="evidence" value="ECO:0007669"/>
    <property type="project" value="InterPro"/>
</dbReference>
<dbReference type="CDD" id="cd03220">
    <property type="entry name" value="ABC_KpsT_Wzt"/>
    <property type="match status" value="1"/>
</dbReference>
<dbReference type="Pfam" id="PF00005">
    <property type="entry name" value="ABC_tran"/>
    <property type="match status" value="1"/>
</dbReference>
<dbReference type="InterPro" id="IPR029439">
    <property type="entry name" value="Wzt_C"/>
</dbReference>
<organism evidence="6 7">
    <name type="scientific">Pseudomonas putida</name>
    <name type="common">Arthrobacter siderocapsulatus</name>
    <dbReference type="NCBI Taxonomy" id="303"/>
    <lineage>
        <taxon>Bacteria</taxon>
        <taxon>Pseudomonadati</taxon>
        <taxon>Pseudomonadota</taxon>
        <taxon>Gammaproteobacteria</taxon>
        <taxon>Pseudomonadales</taxon>
        <taxon>Pseudomonadaceae</taxon>
        <taxon>Pseudomonas</taxon>
    </lineage>
</organism>
<dbReference type="SUPFAM" id="SSF52540">
    <property type="entry name" value="P-loop containing nucleoside triphosphate hydrolases"/>
    <property type="match status" value="1"/>
</dbReference>
<dbReference type="InterPro" id="IPR027417">
    <property type="entry name" value="P-loop_NTPase"/>
</dbReference>
<evidence type="ECO:0000256" key="3">
    <source>
        <dbReference type="ARBA" id="ARBA00022741"/>
    </source>
</evidence>
<feature type="domain" description="ABC transporter" evidence="5">
    <location>
        <begin position="31"/>
        <end position="272"/>
    </location>
</feature>
<proteinExistence type="inferred from homology"/>
<evidence type="ECO:0000256" key="2">
    <source>
        <dbReference type="ARBA" id="ARBA00022448"/>
    </source>
</evidence>
<keyword evidence="4 6" id="KW-0067">ATP-binding</keyword>
<dbReference type="InterPro" id="IPR015860">
    <property type="entry name" value="ABC_transpr_TagH-like"/>
</dbReference>
<dbReference type="Pfam" id="PF14524">
    <property type="entry name" value="Wzt_C"/>
    <property type="match status" value="1"/>
</dbReference>
<dbReference type="InterPro" id="IPR017871">
    <property type="entry name" value="ABC_transporter-like_CS"/>
</dbReference>
<protein>
    <submittedName>
        <fullName evidence="6">ATP-binding cassette domain-containing protein</fullName>
    </submittedName>
</protein>
<name>A0A2Z4RQD8_PSEPU</name>
<keyword evidence="3" id="KW-0547">Nucleotide-binding</keyword>
<dbReference type="Gene3D" id="3.40.50.300">
    <property type="entry name" value="P-loop containing nucleotide triphosphate hydrolases"/>
    <property type="match status" value="1"/>
</dbReference>
<dbReference type="PROSITE" id="PS00211">
    <property type="entry name" value="ABC_TRANSPORTER_1"/>
    <property type="match status" value="1"/>
</dbReference>
<keyword evidence="2" id="KW-0813">Transport</keyword>
<accession>A0A2Z4RQD8</accession>
<dbReference type="InterPro" id="IPR050683">
    <property type="entry name" value="Bact_Polysacc_Export_ATP-bd"/>
</dbReference>
<dbReference type="SMART" id="SM00382">
    <property type="entry name" value="AAA"/>
    <property type="match status" value="1"/>
</dbReference>
<dbReference type="AlphaFoldDB" id="A0A2Z4RQD8"/>
<dbReference type="GO" id="GO:0016887">
    <property type="term" value="F:ATP hydrolysis activity"/>
    <property type="evidence" value="ECO:0007669"/>
    <property type="project" value="InterPro"/>
</dbReference>
<dbReference type="PANTHER" id="PTHR46743">
    <property type="entry name" value="TEICHOIC ACIDS EXPORT ATP-BINDING PROTEIN TAGH"/>
    <property type="match status" value="1"/>
</dbReference>
<dbReference type="Proteomes" id="UP000250299">
    <property type="component" value="Chromosome"/>
</dbReference>
<dbReference type="EMBL" id="CP029693">
    <property type="protein sequence ID" value="AWY43343.1"/>
    <property type="molecule type" value="Genomic_DNA"/>
</dbReference>
<dbReference type="InterPro" id="IPR003593">
    <property type="entry name" value="AAA+_ATPase"/>
</dbReference>
<evidence type="ECO:0000256" key="1">
    <source>
        <dbReference type="ARBA" id="ARBA00005417"/>
    </source>
</evidence>
<evidence type="ECO:0000259" key="5">
    <source>
        <dbReference type="PROSITE" id="PS50893"/>
    </source>
</evidence>
<dbReference type="GO" id="GO:0005524">
    <property type="term" value="F:ATP binding"/>
    <property type="evidence" value="ECO:0007669"/>
    <property type="project" value="UniProtKB-KW"/>
</dbReference>
<evidence type="ECO:0000313" key="6">
    <source>
        <dbReference type="EMBL" id="AWY43343.1"/>
    </source>
</evidence>
<dbReference type="InterPro" id="IPR003439">
    <property type="entry name" value="ABC_transporter-like_ATP-bd"/>
</dbReference>
<gene>
    <name evidence="6" type="ORF">DKY63_26865</name>
</gene>
<evidence type="ECO:0000313" key="7">
    <source>
        <dbReference type="Proteomes" id="UP000250299"/>
    </source>
</evidence>
<sequence length="465" mass="50562">MSSEEKKAVPTESSIASMSLVQANEKGKVAIRVVDLSKCFQIYEKPSHRLLQMITRGYKKYFREFWALKGVSLEVKKGETVGIVGRNGSGKSTLLQLICGTLNPSGGDIQVNGRIAALLELGSGFNPEFTGRENVYMNAAVLGLTKKEIDARYAEIEAFADIGQFIDQPVKTYSSGMAVRLAFAVAINSDPEILVVDEALSVGDELFQRKCYSRIEAIKAQGATILFVSHSGNIVVELCDRAVLMDAGELLLVGRPKDVIGKYQQLLYAPESKRAIIRSSIAAAAPVMVGSNTSAVTKVQKVEDFLDPGLQSDCMVETESQGAHIRSPGIKTLGGRPVNTLVRGRKYKYCYQVFFSQSATLVRFGTVIKTKSGFPLGGVLSVSSQDRTIPHVSAGTTIDVEFEFNCILSSGVYFFNAGTFGAVGQDETVLHRLIDAVAFRVLPIEQDLVTEIIDFGFSPRIVINE</sequence>
<dbReference type="Gene3D" id="2.70.50.60">
    <property type="entry name" value="abc- transporter (atp binding component) like domain"/>
    <property type="match status" value="1"/>
</dbReference>
<dbReference type="CDD" id="cd10147">
    <property type="entry name" value="Wzt_C-like"/>
    <property type="match status" value="1"/>
</dbReference>
<evidence type="ECO:0000256" key="4">
    <source>
        <dbReference type="ARBA" id="ARBA00022840"/>
    </source>
</evidence>
<comment type="similarity">
    <text evidence="1">Belongs to the ABC transporter superfamily.</text>
</comment>